<dbReference type="EMBL" id="FJOG01000001">
    <property type="protein sequence ID" value="CZR51039.1"/>
    <property type="molecule type" value="Genomic_DNA"/>
</dbReference>
<organism evidence="3 4">
    <name type="scientific">Phialocephala subalpina</name>
    <dbReference type="NCBI Taxonomy" id="576137"/>
    <lineage>
        <taxon>Eukaryota</taxon>
        <taxon>Fungi</taxon>
        <taxon>Dikarya</taxon>
        <taxon>Ascomycota</taxon>
        <taxon>Pezizomycotina</taxon>
        <taxon>Leotiomycetes</taxon>
        <taxon>Helotiales</taxon>
        <taxon>Mollisiaceae</taxon>
        <taxon>Phialocephala</taxon>
        <taxon>Phialocephala fortinii species complex</taxon>
    </lineage>
</organism>
<keyword evidence="2" id="KW-0732">Signal</keyword>
<feature type="compositionally biased region" description="Basic and acidic residues" evidence="1">
    <location>
        <begin position="848"/>
        <end position="858"/>
    </location>
</feature>
<feature type="region of interest" description="Disordered" evidence="1">
    <location>
        <begin position="727"/>
        <end position="748"/>
    </location>
</feature>
<dbReference type="OrthoDB" id="10502090at2759"/>
<evidence type="ECO:0000256" key="2">
    <source>
        <dbReference type="SAM" id="SignalP"/>
    </source>
</evidence>
<sequence length="1088" mass="120226">MRGIRLFNFLYLLTLVTLATSRSVPNTNHGAITSYILPILNSLKAIFEAYVDLTSRAISHNNSSLPSIHPRHSSVPYCVWLDKTQSTPCQFRITPNYDTWGVYTDEDRLWNAQEAYHALHPDYNAAGSLKPPRIFTIPALVFNALGSLPKAFADMLPVEKRDDWYAKDGTEKHFPCRWWVGPNYKEDLFYTARYWDANSLNTALNDAKSKHLARNSLKYPQEFAVSRLAFNASASLPGALAETTMAAPTNLVFGSNSTTLRKGPRTCNYLNENQTLPCVWYGETFTDENVLWNVQYMCGKDGLCKFSAGSSSKPPRAFALPGLIFNILRSVHGVLAGTTPLGKRQEYQVCDWLRQSQEFPCSWRATPNNLWRNFNTLKDLNAARLGQTKEFRPSREPKRATSPEWSSLRNNIMGSVLDATKTSLSRRQTTVAIPTPTSTDIRQCDFIVQNQALPCVWDFPGLVRDRVFADAEKLYQYQAGRSQSWTDRSGTNDSTQVWRGGDKAKRQDRALSERDIPLCKWLNDSQPFPCRWNDPDIDDPNQIWNAPGDLFNHQQGYGDKHNLYMGAASGLRPPSVFALPVTAMRALGSIPRAMAAAIPSLAKRVDTTLMVANREIKASQAPLQSQGKETWCGLPLIWTYPCSWNAEDPHLPGVFVPYVFCKWIVLMPTNMIISLAEPFGLLTSKADSIAKRSLDNPLAPLEQQGSNSSHLANSRFSQKSSTPLDFENQARQGDGLFPTPTTNGTEVPTKTKRGWCLIPFLMFYPCWTESPTATEDRYSCVTPHGWKYWQTFPCDTQGIEVQYQNSASNVDPPKVFGAPKVIITFVMRVAKTVTNQVASAASLVQKELKTRSRTEDGGKKHKRDCGGESTGAGGFQCSAATSLTLPRIFTFPTVVFNLIARVPSAIAAAALSFEDATNLTEISEVLEAILDGDALPSATETLGARKTICVSNGYNDATACFSDKSAASSLSIPRIFTFPIAVFNVVARIPGVLAAAIALPESSTLSRLGSKGLSSTPDADGTSEVHNERNTPELCVWDGIAGMTVCHPYQRDLNLNDVSSALGADLDPIELIQRATASTTPTKSTIQR</sequence>
<accession>A0A1L7WE87</accession>
<feature type="compositionally biased region" description="Polar residues" evidence="1">
    <location>
        <begin position="739"/>
        <end position="748"/>
    </location>
</feature>
<feature type="region of interest" description="Disordered" evidence="1">
    <location>
        <begin position="848"/>
        <end position="867"/>
    </location>
</feature>
<name>A0A1L7WE87_9HELO</name>
<feature type="chain" id="PRO_5012996095" evidence="2">
    <location>
        <begin position="22"/>
        <end position="1088"/>
    </location>
</feature>
<proteinExistence type="predicted"/>
<feature type="region of interest" description="Disordered" evidence="1">
    <location>
        <begin position="481"/>
        <end position="506"/>
    </location>
</feature>
<feature type="compositionally biased region" description="Polar residues" evidence="1">
    <location>
        <begin position="481"/>
        <end position="497"/>
    </location>
</feature>
<feature type="compositionally biased region" description="Polar residues" evidence="1">
    <location>
        <begin position="1007"/>
        <end position="1017"/>
    </location>
</feature>
<dbReference type="AlphaFoldDB" id="A0A1L7WE87"/>
<evidence type="ECO:0000256" key="1">
    <source>
        <dbReference type="SAM" id="MobiDB-lite"/>
    </source>
</evidence>
<dbReference type="Proteomes" id="UP000184330">
    <property type="component" value="Unassembled WGS sequence"/>
</dbReference>
<feature type="signal peptide" evidence="2">
    <location>
        <begin position="1"/>
        <end position="21"/>
    </location>
</feature>
<gene>
    <name evidence="3" type="ORF">PAC_00914</name>
</gene>
<evidence type="ECO:0000313" key="4">
    <source>
        <dbReference type="Proteomes" id="UP000184330"/>
    </source>
</evidence>
<keyword evidence="4" id="KW-1185">Reference proteome</keyword>
<protein>
    <submittedName>
        <fullName evidence="3">Uncharacterized protein</fullName>
    </submittedName>
</protein>
<feature type="region of interest" description="Disordered" evidence="1">
    <location>
        <begin position="1007"/>
        <end position="1027"/>
    </location>
</feature>
<reference evidence="3 4" key="1">
    <citation type="submission" date="2016-03" db="EMBL/GenBank/DDBJ databases">
        <authorList>
            <person name="Ploux O."/>
        </authorList>
    </citation>
    <scope>NUCLEOTIDE SEQUENCE [LARGE SCALE GENOMIC DNA]</scope>
    <source>
        <strain evidence="3 4">UAMH 11012</strain>
    </source>
</reference>
<evidence type="ECO:0000313" key="3">
    <source>
        <dbReference type="EMBL" id="CZR51039.1"/>
    </source>
</evidence>